<evidence type="ECO:0000313" key="2">
    <source>
        <dbReference type="Proteomes" id="UP000635565"/>
    </source>
</evidence>
<keyword evidence="2" id="KW-1185">Reference proteome</keyword>
<organism evidence="1 2">
    <name type="scientific">Dictyobacter formicarum</name>
    <dbReference type="NCBI Taxonomy" id="2778368"/>
    <lineage>
        <taxon>Bacteria</taxon>
        <taxon>Bacillati</taxon>
        <taxon>Chloroflexota</taxon>
        <taxon>Ktedonobacteria</taxon>
        <taxon>Ktedonobacterales</taxon>
        <taxon>Dictyobacteraceae</taxon>
        <taxon>Dictyobacter</taxon>
    </lineage>
</organism>
<dbReference type="EMBL" id="BNJJ01000047">
    <property type="protein sequence ID" value="GHO89837.1"/>
    <property type="molecule type" value="Genomic_DNA"/>
</dbReference>
<gene>
    <name evidence="1" type="ORF">KSZ_78430</name>
</gene>
<name>A0ABQ3VU82_9CHLR</name>
<evidence type="ECO:0000313" key="1">
    <source>
        <dbReference type="EMBL" id="GHO89837.1"/>
    </source>
</evidence>
<protein>
    <submittedName>
        <fullName evidence="1">Uncharacterized protein</fullName>
    </submittedName>
</protein>
<accession>A0ABQ3VU82</accession>
<proteinExistence type="predicted"/>
<dbReference type="Proteomes" id="UP000635565">
    <property type="component" value="Unassembled WGS sequence"/>
</dbReference>
<reference evidence="1 2" key="1">
    <citation type="journal article" date="2021" name="Int. J. Syst. Evol. Microbiol.">
        <title>Reticulibacter mediterranei gen. nov., sp. nov., within the new family Reticulibacteraceae fam. nov., and Ktedonospora formicarum gen. nov., sp. nov., Ktedonobacter robiniae sp. nov., Dictyobacter formicarum sp. nov. and Dictyobacter arantiisoli sp. nov., belonging to the class Ktedonobacteria.</title>
        <authorList>
            <person name="Yabe S."/>
            <person name="Zheng Y."/>
            <person name="Wang C.M."/>
            <person name="Sakai Y."/>
            <person name="Abe K."/>
            <person name="Yokota A."/>
            <person name="Donadio S."/>
            <person name="Cavaletti L."/>
            <person name="Monciardini P."/>
        </authorList>
    </citation>
    <scope>NUCLEOTIDE SEQUENCE [LARGE SCALE GENOMIC DNA]</scope>
    <source>
        <strain evidence="1 2">SOSP1-9</strain>
    </source>
</reference>
<sequence length="55" mass="6271">MWTDEINSASYKQKFLEMKAALLQKLERSNCFGWCVLSLGNGCIAGDVIYACTWY</sequence>
<comment type="caution">
    <text evidence="1">The sequence shown here is derived from an EMBL/GenBank/DDBJ whole genome shotgun (WGS) entry which is preliminary data.</text>
</comment>